<dbReference type="EMBL" id="CP028017">
    <property type="protein sequence ID" value="QHV47743.1"/>
    <property type="molecule type" value="Genomic_DNA"/>
</dbReference>
<dbReference type="RefSeq" id="WP_162281261.1">
    <property type="nucleotide sequence ID" value="NZ_CP028016.2"/>
</dbReference>
<organism evidence="5 6">
    <name type="scientific">Bacillus cereus</name>
    <dbReference type="NCBI Taxonomy" id="1396"/>
    <lineage>
        <taxon>Bacteria</taxon>
        <taxon>Bacillati</taxon>
        <taxon>Bacillota</taxon>
        <taxon>Bacilli</taxon>
        <taxon>Bacillales</taxon>
        <taxon>Bacillaceae</taxon>
        <taxon>Bacillus</taxon>
        <taxon>Bacillus cereus group</taxon>
    </lineage>
</organism>
<keyword evidence="5" id="KW-0614">Plasmid</keyword>
<name>A0A9X7SXE2_BACCE</name>
<accession>A0A9X7SXE2</accession>
<geneLocation type="plasmid" evidence="2 6">
    <name>unnamed_5</name>
</geneLocation>
<evidence type="ECO:0000256" key="1">
    <source>
        <dbReference type="SAM" id="SignalP"/>
    </source>
</evidence>
<dbReference type="Proteomes" id="UP000464780">
    <property type="component" value="Plasmid unnamed_6"/>
</dbReference>
<evidence type="ECO:0000313" key="6">
    <source>
        <dbReference type="Proteomes" id="UP000464780"/>
    </source>
</evidence>
<evidence type="ECO:0000313" key="5">
    <source>
        <dbReference type="EMBL" id="QHV47751.1"/>
    </source>
</evidence>
<feature type="signal peptide" evidence="1">
    <location>
        <begin position="1"/>
        <end position="32"/>
    </location>
</feature>
<evidence type="ECO:0000313" key="2">
    <source>
        <dbReference type="EMBL" id="QHV47719.1"/>
    </source>
</evidence>
<evidence type="ECO:0000313" key="4">
    <source>
        <dbReference type="EMBL" id="QHV47743.1"/>
    </source>
</evidence>
<dbReference type="EMBL" id="CP028017">
    <property type="protein sequence ID" value="QHV47751.1"/>
    <property type="molecule type" value="Genomic_DNA"/>
</dbReference>
<dbReference type="EMBL" id="CP028016">
    <property type="protein sequence ID" value="QHV47719.1"/>
    <property type="molecule type" value="Genomic_DNA"/>
</dbReference>
<keyword evidence="1" id="KW-0732">Signal</keyword>
<evidence type="ECO:0000313" key="3">
    <source>
        <dbReference type="EMBL" id="QHV47729.1"/>
    </source>
</evidence>
<geneLocation type="plasmid" evidence="5 6">
    <name>unnamed_6</name>
</geneLocation>
<dbReference type="Proteomes" id="UP000464780">
    <property type="component" value="Plasmid unnamed_5"/>
</dbReference>
<dbReference type="EMBL" id="CP028016">
    <property type="protein sequence ID" value="QHV47729.1"/>
    <property type="molecule type" value="Genomic_DNA"/>
</dbReference>
<gene>
    <name evidence="2" type="ORF">C1N66_32520</name>
    <name evidence="3" type="ORF">C1N66_32570</name>
    <name evidence="4" type="ORF">C1N66_32635</name>
    <name evidence="5" type="ORF">C1N66_32690</name>
</gene>
<dbReference type="AlphaFoldDB" id="A0A9X7SXE2"/>
<evidence type="ECO:0008006" key="7">
    <source>
        <dbReference type="Google" id="ProtNLM"/>
    </source>
</evidence>
<proteinExistence type="predicted"/>
<feature type="chain" id="PRO_5044167155" description="Enterotoxin" evidence="1">
    <location>
        <begin position="33"/>
        <end position="167"/>
    </location>
</feature>
<sequence length="167" mass="17955">MFKNQKKIKKISAVALSATILAGGLLPTASFAQETRTPTTTVNTTNSNYVVGQLTQADINLINANAKNADYAQEIVPEQRNPATALAKKLAVKALRTSAGYVESALSKVIGKNYASKVAKSFHKIADYIEAVQNVQEFGIASILIKAGLPSDVAWQTARWIVLFFGL</sequence>
<protein>
    <recommendedName>
        <fullName evidence="7">Enterotoxin</fullName>
    </recommendedName>
</protein>
<reference evidence="5 6" key="1">
    <citation type="submission" date="2018-03" db="EMBL/GenBank/DDBJ databases">
        <title>The complete genome of bacterial strain SGAir0260.</title>
        <authorList>
            <person name="Schuster S.C."/>
        </authorList>
    </citation>
    <scope>NUCLEOTIDE SEQUENCE [LARGE SCALE GENOMIC DNA]</scope>
    <source>
        <strain evidence="5 6">SGAir0260</strain>
        <plasmid evidence="2 6">unnamed_5</plasmid>
        <plasmid evidence="5 6">unnamed_6</plasmid>
    </source>
</reference>